<dbReference type="InterPro" id="IPR036388">
    <property type="entry name" value="WH-like_DNA-bd_sf"/>
</dbReference>
<dbReference type="Gene3D" id="1.10.10.10">
    <property type="entry name" value="Winged helix-like DNA-binding domain superfamily/Winged helix DNA-binding domain"/>
    <property type="match status" value="1"/>
</dbReference>
<protein>
    <submittedName>
        <fullName evidence="6">LysR family transcriptional regulator</fullName>
    </submittedName>
</protein>
<evidence type="ECO:0000259" key="5">
    <source>
        <dbReference type="PROSITE" id="PS50931"/>
    </source>
</evidence>
<keyword evidence="4" id="KW-0804">Transcription</keyword>
<feature type="domain" description="HTH lysR-type" evidence="5">
    <location>
        <begin position="6"/>
        <end position="63"/>
    </location>
</feature>
<evidence type="ECO:0000256" key="2">
    <source>
        <dbReference type="ARBA" id="ARBA00023015"/>
    </source>
</evidence>
<evidence type="ECO:0000256" key="4">
    <source>
        <dbReference type="ARBA" id="ARBA00023163"/>
    </source>
</evidence>
<accession>A0ABX0RRG9</accession>
<gene>
    <name evidence="6" type="ORF">F3J37_15980</name>
</gene>
<dbReference type="Pfam" id="PF03466">
    <property type="entry name" value="LysR_substrate"/>
    <property type="match status" value="1"/>
</dbReference>
<dbReference type="RefSeq" id="WP_166934359.1">
    <property type="nucleotide sequence ID" value="NZ_VWXC01000011.1"/>
</dbReference>
<keyword evidence="7" id="KW-1185">Reference proteome</keyword>
<sequence length="300" mass="33832">MNALRYSFSQIEAFAAIAEFGTVSRAAEKLRKDRTTVRDLIDYLEDALGYSLFEREGRKLVLTSRGEQLHRQAHLLVRQAHAFEAFAQTLPESRMQQITLVYDPFVPQLFLQAFISECSRAQVQLSLWCASRFEAESALKSGKADLAICQAVNRSLGNEMEWSALGAIELNFYAATALFTHQASPLTLLNLALEPQLVMHAHADEQITHRLQISGQSLFVNERTMLQSLMEQGQGWGFLPTHFQAQEWHQVQVLPTEVGHQGLNITLVALWAPGARRHQVVNDVVVKLQRLWLQYGACSS</sequence>
<comment type="similarity">
    <text evidence="1">Belongs to the LysR transcriptional regulatory family.</text>
</comment>
<dbReference type="InterPro" id="IPR050176">
    <property type="entry name" value="LTTR"/>
</dbReference>
<proteinExistence type="inferred from homology"/>
<dbReference type="Gene3D" id="3.40.190.290">
    <property type="match status" value="1"/>
</dbReference>
<name>A0ABX0RRG9_9GAMM</name>
<organism evidence="6 7">
    <name type="scientific">Candidatus Pantoea communis</name>
    <dbReference type="NCBI Taxonomy" id="2608354"/>
    <lineage>
        <taxon>Bacteria</taxon>
        <taxon>Pseudomonadati</taxon>
        <taxon>Pseudomonadota</taxon>
        <taxon>Gammaproteobacteria</taxon>
        <taxon>Enterobacterales</taxon>
        <taxon>Erwiniaceae</taxon>
        <taxon>Pantoea</taxon>
    </lineage>
</organism>
<evidence type="ECO:0000313" key="6">
    <source>
        <dbReference type="EMBL" id="NIG20176.1"/>
    </source>
</evidence>
<keyword evidence="3" id="KW-0238">DNA-binding</keyword>
<comment type="caution">
    <text evidence="6">The sequence shown here is derived from an EMBL/GenBank/DDBJ whole genome shotgun (WGS) entry which is preliminary data.</text>
</comment>
<dbReference type="Proteomes" id="UP001515780">
    <property type="component" value="Unassembled WGS sequence"/>
</dbReference>
<dbReference type="EMBL" id="VWXC01000011">
    <property type="protein sequence ID" value="NIG20176.1"/>
    <property type="molecule type" value="Genomic_DNA"/>
</dbReference>
<dbReference type="Pfam" id="PF00126">
    <property type="entry name" value="HTH_1"/>
    <property type="match status" value="1"/>
</dbReference>
<evidence type="ECO:0000256" key="1">
    <source>
        <dbReference type="ARBA" id="ARBA00009437"/>
    </source>
</evidence>
<dbReference type="PANTHER" id="PTHR30579">
    <property type="entry name" value="TRANSCRIPTIONAL REGULATOR"/>
    <property type="match status" value="1"/>
</dbReference>
<dbReference type="InterPro" id="IPR036390">
    <property type="entry name" value="WH_DNA-bd_sf"/>
</dbReference>
<keyword evidence="2" id="KW-0805">Transcription regulation</keyword>
<evidence type="ECO:0000313" key="7">
    <source>
        <dbReference type="Proteomes" id="UP001515780"/>
    </source>
</evidence>
<dbReference type="PROSITE" id="PS50931">
    <property type="entry name" value="HTH_LYSR"/>
    <property type="match status" value="1"/>
</dbReference>
<dbReference type="PANTHER" id="PTHR30579:SF7">
    <property type="entry name" value="HTH-TYPE TRANSCRIPTIONAL REGULATOR LRHA-RELATED"/>
    <property type="match status" value="1"/>
</dbReference>
<reference evidence="6 7" key="1">
    <citation type="journal article" date="2019" name="bioRxiv">
        <title>Bacteria contribute to plant secondary compound degradation in a generalist herbivore system.</title>
        <authorList>
            <person name="Francoeur C.B."/>
            <person name="Khadempour L."/>
            <person name="Moreira-Soto R.D."/>
            <person name="Gotting K."/>
            <person name="Book A.J."/>
            <person name="Pinto-Tomas A.A."/>
            <person name="Keefover-Ring K."/>
            <person name="Currie C.R."/>
        </authorList>
    </citation>
    <scope>NUCLEOTIDE SEQUENCE [LARGE SCALE GENOMIC DNA]</scope>
    <source>
        <strain evidence="6">Al-1710</strain>
    </source>
</reference>
<dbReference type="SUPFAM" id="SSF46785">
    <property type="entry name" value="Winged helix' DNA-binding domain"/>
    <property type="match status" value="1"/>
</dbReference>
<dbReference type="SUPFAM" id="SSF53850">
    <property type="entry name" value="Periplasmic binding protein-like II"/>
    <property type="match status" value="1"/>
</dbReference>
<evidence type="ECO:0000256" key="3">
    <source>
        <dbReference type="ARBA" id="ARBA00023125"/>
    </source>
</evidence>
<dbReference type="InterPro" id="IPR005119">
    <property type="entry name" value="LysR_subst-bd"/>
</dbReference>
<dbReference type="InterPro" id="IPR000847">
    <property type="entry name" value="LysR_HTH_N"/>
</dbReference>